<feature type="region of interest" description="Disordered" evidence="1">
    <location>
        <begin position="85"/>
        <end position="107"/>
    </location>
</feature>
<accession>A0A7X5QZK7</accession>
<organism evidence="2 3">
    <name type="scientific">Lysinibacter cavernae</name>
    <dbReference type="NCBI Taxonomy" id="1640652"/>
    <lineage>
        <taxon>Bacteria</taxon>
        <taxon>Bacillati</taxon>
        <taxon>Actinomycetota</taxon>
        <taxon>Actinomycetes</taxon>
        <taxon>Micrococcales</taxon>
        <taxon>Microbacteriaceae</taxon>
        <taxon>Lysinibacter</taxon>
    </lineage>
</organism>
<dbReference type="EMBL" id="JAAMOX010000001">
    <property type="protein sequence ID" value="NIH52879.1"/>
    <property type="molecule type" value="Genomic_DNA"/>
</dbReference>
<dbReference type="AlphaFoldDB" id="A0A7X5QZK7"/>
<keyword evidence="3" id="KW-1185">Reference proteome</keyword>
<sequence>MQLGTRWRFGDTPPNRLGEHVVHAVSEAERMIATEAASAGHAASASYWTLTWLEGRAVCEHDDGTQVREQPSGQAVVLLGSESSAVGSSPAVGHLMIDDDDDDWLNG</sequence>
<protein>
    <submittedName>
        <fullName evidence="2">Uncharacterized protein</fullName>
    </submittedName>
</protein>
<dbReference type="Proteomes" id="UP000541033">
    <property type="component" value="Unassembled WGS sequence"/>
</dbReference>
<feature type="compositionally biased region" description="Acidic residues" evidence="1">
    <location>
        <begin position="98"/>
        <end position="107"/>
    </location>
</feature>
<name>A0A7X5QZK7_9MICO</name>
<gene>
    <name evidence="2" type="ORF">FHX76_000747</name>
</gene>
<proteinExistence type="predicted"/>
<comment type="caution">
    <text evidence="2">The sequence shown here is derived from an EMBL/GenBank/DDBJ whole genome shotgun (WGS) entry which is preliminary data.</text>
</comment>
<evidence type="ECO:0000313" key="2">
    <source>
        <dbReference type="EMBL" id="NIH52879.1"/>
    </source>
</evidence>
<reference evidence="2 3" key="1">
    <citation type="submission" date="2020-02" db="EMBL/GenBank/DDBJ databases">
        <title>Sequencing the genomes of 1000 actinobacteria strains.</title>
        <authorList>
            <person name="Klenk H.-P."/>
        </authorList>
    </citation>
    <scope>NUCLEOTIDE SEQUENCE [LARGE SCALE GENOMIC DNA]</scope>
    <source>
        <strain evidence="2 3">DSM 27960</strain>
    </source>
</reference>
<evidence type="ECO:0000256" key="1">
    <source>
        <dbReference type="SAM" id="MobiDB-lite"/>
    </source>
</evidence>
<dbReference type="RefSeq" id="WP_208402429.1">
    <property type="nucleotide sequence ID" value="NZ_JAAMOX010000001.1"/>
</dbReference>
<evidence type="ECO:0000313" key="3">
    <source>
        <dbReference type="Proteomes" id="UP000541033"/>
    </source>
</evidence>